<name>A0ABP8XF62_9MICO</name>
<accession>A0ABP8XF62</accession>
<evidence type="ECO:0000313" key="1">
    <source>
        <dbReference type="EMBL" id="GAA4704922.1"/>
    </source>
</evidence>
<evidence type="ECO:0008006" key="3">
    <source>
        <dbReference type="Google" id="ProtNLM"/>
    </source>
</evidence>
<keyword evidence="2" id="KW-1185">Reference proteome</keyword>
<proteinExistence type="predicted"/>
<dbReference type="InterPro" id="IPR038764">
    <property type="entry name" value="GNAT_N_AcTrfase_prd"/>
</dbReference>
<dbReference type="InterPro" id="IPR016181">
    <property type="entry name" value="Acyl_CoA_acyltransferase"/>
</dbReference>
<gene>
    <name evidence="1" type="ORF">GCM10023198_28300</name>
</gene>
<dbReference type="PANTHER" id="PTHR41700:SF1">
    <property type="entry name" value="N-ACETYLTRANSFERASE DOMAIN-CONTAINING PROTEIN"/>
    <property type="match status" value="1"/>
</dbReference>
<dbReference type="EMBL" id="BAABHM010000012">
    <property type="protein sequence ID" value="GAA4704922.1"/>
    <property type="molecule type" value="Genomic_DNA"/>
</dbReference>
<organism evidence="1 2">
    <name type="scientific">Promicromonospora umidemergens</name>
    <dbReference type="NCBI Taxonomy" id="629679"/>
    <lineage>
        <taxon>Bacteria</taxon>
        <taxon>Bacillati</taxon>
        <taxon>Actinomycetota</taxon>
        <taxon>Actinomycetes</taxon>
        <taxon>Micrococcales</taxon>
        <taxon>Promicromonosporaceae</taxon>
        <taxon>Promicromonospora</taxon>
    </lineage>
</organism>
<dbReference type="Gene3D" id="3.40.630.30">
    <property type="match status" value="1"/>
</dbReference>
<dbReference type="Proteomes" id="UP001500843">
    <property type="component" value="Unassembled WGS sequence"/>
</dbReference>
<dbReference type="SUPFAM" id="SSF55729">
    <property type="entry name" value="Acyl-CoA N-acyltransferases (Nat)"/>
    <property type="match status" value="1"/>
</dbReference>
<dbReference type="RefSeq" id="WP_253869624.1">
    <property type="nucleotide sequence ID" value="NZ_BAABHM010000012.1"/>
</dbReference>
<sequence length="281" mass="28665">MSDPFTVQAARDAEAAARAAGVTVREVSGLAELAAVGDLFTTIWGKPSVSTELLRAFSKTQSYVGGAFRDGVLVGACVAFHAAPGQRSLHSHIAGVTPGTGGQGVGFALKVHQRAWALALGVDEIAWTYDPLVARNAHFNINKLAGRPAEYLTNFYGPMSDAINGGEDTDRVLVRWDLRAPAVAAACGPGGAGGAGGAGGSSKAGAAGGVVPVAVVPVPPDIESLRVADPAAAHEWRLRVRESLGPYLAGGSAATAGSGHGVGYDRERGYLIHTPTEGEHP</sequence>
<comment type="caution">
    <text evidence="1">The sequence shown here is derived from an EMBL/GenBank/DDBJ whole genome shotgun (WGS) entry which is preliminary data.</text>
</comment>
<protein>
    <recommendedName>
        <fullName evidence="3">GNAT superfamily acetyltransferase</fullName>
    </recommendedName>
</protein>
<evidence type="ECO:0000313" key="2">
    <source>
        <dbReference type="Proteomes" id="UP001500843"/>
    </source>
</evidence>
<dbReference type="PANTHER" id="PTHR41700">
    <property type="entry name" value="GCN5-RELATED N-ACETYLTRANSFERASE"/>
    <property type="match status" value="1"/>
</dbReference>
<reference evidence="2" key="1">
    <citation type="journal article" date="2019" name="Int. J. Syst. Evol. Microbiol.">
        <title>The Global Catalogue of Microorganisms (GCM) 10K type strain sequencing project: providing services to taxonomists for standard genome sequencing and annotation.</title>
        <authorList>
            <consortium name="The Broad Institute Genomics Platform"/>
            <consortium name="The Broad Institute Genome Sequencing Center for Infectious Disease"/>
            <person name="Wu L."/>
            <person name="Ma J."/>
        </authorList>
    </citation>
    <scope>NUCLEOTIDE SEQUENCE [LARGE SCALE GENOMIC DNA]</scope>
    <source>
        <strain evidence="2">JCM 17975</strain>
    </source>
</reference>